<dbReference type="Pfam" id="PF00313">
    <property type="entry name" value="CSD"/>
    <property type="match status" value="4"/>
</dbReference>
<reference evidence="14" key="2">
    <citation type="submission" date="2025-08" db="UniProtKB">
        <authorList>
            <consortium name="Ensembl"/>
        </authorList>
    </citation>
    <scope>IDENTIFICATION</scope>
</reference>
<comment type="subcellular location">
    <subcellularLocation>
        <location evidence="1">Cytoplasm</location>
        <location evidence="1">P-body</location>
    </subcellularLocation>
    <subcellularLocation>
        <location evidence="2">Cytoplasm</location>
        <location evidence="2">Stress granule</location>
    </subcellularLocation>
</comment>
<evidence type="ECO:0000259" key="13">
    <source>
        <dbReference type="PROSITE" id="PS51938"/>
    </source>
</evidence>
<dbReference type="GO" id="GO:0003723">
    <property type="term" value="F:RNA binding"/>
    <property type="evidence" value="ECO:0007669"/>
    <property type="project" value="UniProtKB-KW"/>
</dbReference>
<keyword evidence="4" id="KW-0597">Phosphoprotein</keyword>
<evidence type="ECO:0000256" key="9">
    <source>
        <dbReference type="ARBA" id="ARBA00065656"/>
    </source>
</evidence>
<feature type="domain" description="CSD" evidence="12">
    <location>
        <begin position="65"/>
        <end position="129"/>
    </location>
</feature>
<evidence type="ECO:0000256" key="2">
    <source>
        <dbReference type="ARBA" id="ARBA00004210"/>
    </source>
</evidence>
<evidence type="ECO:0000256" key="8">
    <source>
        <dbReference type="ARBA" id="ARBA00057277"/>
    </source>
</evidence>
<dbReference type="InterPro" id="IPR056400">
    <property type="entry name" value="CSDE1"/>
</dbReference>
<proteinExistence type="inferred from homology"/>
<dbReference type="InterPro" id="IPR011129">
    <property type="entry name" value="CSD"/>
</dbReference>
<evidence type="ECO:0000256" key="3">
    <source>
        <dbReference type="ARBA" id="ARBA00022490"/>
    </source>
</evidence>
<dbReference type="Ensembl" id="ENSEAST00005081463.1">
    <property type="protein sequence ID" value="ENSEASP00005046978.1"/>
    <property type="gene ID" value="ENSEASG00005006284.2"/>
</dbReference>
<dbReference type="GO" id="GO:1905172">
    <property type="term" value="F:RISC complex binding"/>
    <property type="evidence" value="ECO:0007669"/>
    <property type="project" value="UniProtKB-ARBA"/>
</dbReference>
<gene>
    <name evidence="14" type="primary">CSDE1</name>
</gene>
<dbReference type="GO" id="GO:0010494">
    <property type="term" value="C:cytoplasmic stress granule"/>
    <property type="evidence" value="ECO:0007669"/>
    <property type="project" value="UniProtKB-SubCell"/>
</dbReference>
<feature type="domain" description="CSD" evidence="12">
    <location>
        <begin position="194"/>
        <end position="256"/>
    </location>
</feature>
<evidence type="ECO:0000256" key="5">
    <source>
        <dbReference type="ARBA" id="ARBA00022737"/>
    </source>
</evidence>
<dbReference type="PANTHER" id="PTHR12913">
    <property type="entry name" value="UNR PROTEIN N-RAS UPSTREAM GENE PROTEIN"/>
    <property type="match status" value="1"/>
</dbReference>
<dbReference type="Pfam" id="PF23456">
    <property type="entry name" value="CSDE1"/>
    <property type="match status" value="4"/>
</dbReference>
<organism evidence="14 15">
    <name type="scientific">Equus asinus</name>
    <name type="common">Donkey</name>
    <name type="synonym">Equus africanus asinus</name>
    <dbReference type="NCBI Taxonomy" id="9793"/>
    <lineage>
        <taxon>Eukaryota</taxon>
        <taxon>Metazoa</taxon>
        <taxon>Chordata</taxon>
        <taxon>Craniata</taxon>
        <taxon>Vertebrata</taxon>
        <taxon>Euteleostomi</taxon>
        <taxon>Mammalia</taxon>
        <taxon>Eutheria</taxon>
        <taxon>Laurasiatheria</taxon>
        <taxon>Perissodactyla</taxon>
        <taxon>Equidae</taxon>
        <taxon>Equus</taxon>
    </lineage>
</organism>
<comment type="similarity">
    <text evidence="7">Belongs to the UNR family.</text>
</comment>
<evidence type="ECO:0000256" key="11">
    <source>
        <dbReference type="SAM" id="MobiDB-lite"/>
    </source>
</evidence>
<evidence type="ECO:0000259" key="12">
    <source>
        <dbReference type="PROSITE" id="PS51857"/>
    </source>
</evidence>
<dbReference type="Pfam" id="PF12901">
    <property type="entry name" value="SUZ-C"/>
    <property type="match status" value="1"/>
</dbReference>
<accession>A0A9L0J3M9</accession>
<evidence type="ECO:0000256" key="7">
    <source>
        <dbReference type="ARBA" id="ARBA00044751"/>
    </source>
</evidence>
<dbReference type="GO" id="GO:0000932">
    <property type="term" value="C:P-body"/>
    <property type="evidence" value="ECO:0007669"/>
    <property type="project" value="UniProtKB-SubCell"/>
</dbReference>
<reference evidence="14 15" key="1">
    <citation type="journal article" date="2020" name="Nat. Commun.">
        <title>Donkey genomes provide new insights into domestication and selection for coat color.</title>
        <authorList>
            <person name="Wang"/>
            <person name="C."/>
            <person name="Li"/>
            <person name="H."/>
            <person name="Guo"/>
            <person name="Y."/>
            <person name="Huang"/>
            <person name="J."/>
            <person name="Sun"/>
            <person name="Y."/>
            <person name="Min"/>
            <person name="J."/>
            <person name="Wang"/>
            <person name="J."/>
            <person name="Fang"/>
            <person name="X."/>
            <person name="Zhao"/>
            <person name="Z."/>
            <person name="Wang"/>
            <person name="S."/>
            <person name="Zhang"/>
            <person name="Y."/>
            <person name="Liu"/>
            <person name="Q."/>
            <person name="Jiang"/>
            <person name="Q."/>
            <person name="Wang"/>
            <person name="X."/>
            <person name="Guo"/>
            <person name="Y."/>
            <person name="Yang"/>
            <person name="C."/>
            <person name="Wang"/>
            <person name="Y."/>
            <person name="Tian"/>
            <person name="F."/>
            <person name="Zhuang"/>
            <person name="G."/>
            <person name="Fan"/>
            <person name="Y."/>
            <person name="Gao"/>
            <person name="Q."/>
            <person name="Li"/>
            <person name="Y."/>
            <person name="Ju"/>
            <person name="Z."/>
            <person name="Li"/>
            <person name="J."/>
            <person name="Li"/>
            <person name="R."/>
            <person name="Hou"/>
            <person name="M."/>
            <person name="Yang"/>
            <person name="G."/>
            <person name="Liu"/>
            <person name="G."/>
            <person name="Liu"/>
            <person name="W."/>
            <person name="Guo"/>
            <person name="J."/>
            <person name="Pan"/>
            <person name="S."/>
            <person name="Fan"/>
            <person name="G."/>
            <person name="Zhang"/>
            <person name="W."/>
            <person name="Zhang"/>
            <person name="R."/>
            <person name="Yu"/>
            <person name="J."/>
            <person name="Zhang"/>
            <person name="X."/>
            <person name="Yin"/>
            <person name="Q."/>
            <person name="Ji"/>
            <person name="C."/>
            <person name="Jin"/>
            <person name="Y."/>
            <person name="Yue"/>
            <person name="G."/>
            <person name="Liu"/>
            <person name="M."/>
            <person name="Xu"/>
            <person name="J."/>
            <person name="Liu"/>
            <person name="S."/>
            <person name="Jordana"/>
            <person name="J."/>
            <person name="Noce"/>
            <person name="A."/>
            <person name="Amills"/>
            <person name="M."/>
            <person name="Wu"/>
            <person name="D.D."/>
            <person name="Li"/>
            <person name="S."/>
            <person name="Zhou"/>
            <person name="X. and Zhong"/>
            <person name="J."/>
        </authorList>
    </citation>
    <scope>NUCLEOTIDE SEQUENCE [LARGE SCALE GENOMIC DNA]</scope>
</reference>
<comment type="function">
    <text evidence="8">RNA-binding protein involved in translationally coupled mRNA turnover. Implicated with other RNA-binding proteins in the cytoplasmic deadenylation/translational and decay interplay of the FOS mRNA mediated by the major coding-region determinant of instability (mCRD) domain. Required for efficient formation of stress granules.</text>
</comment>
<feature type="domain" description="CSD" evidence="12">
    <location>
        <begin position="576"/>
        <end position="634"/>
    </location>
</feature>
<dbReference type="InterPro" id="IPR012340">
    <property type="entry name" value="NA-bd_OB-fold"/>
</dbReference>
<dbReference type="SUPFAM" id="SSF50249">
    <property type="entry name" value="Nucleic acid-binding proteins"/>
    <property type="match status" value="4"/>
</dbReference>
<dbReference type="PROSITE" id="PS51857">
    <property type="entry name" value="CSD_2"/>
    <property type="match status" value="7"/>
</dbReference>
<feature type="region of interest" description="Disordered" evidence="11">
    <location>
        <begin position="1"/>
        <end position="36"/>
    </location>
</feature>
<dbReference type="FunFam" id="2.40.50.140:FF:000133">
    <property type="entry name" value="cold shock domain-containing protein E1 isoform X1"/>
    <property type="match status" value="1"/>
</dbReference>
<evidence type="ECO:0000313" key="14">
    <source>
        <dbReference type="Ensembl" id="ENSEASP00005046978.1"/>
    </source>
</evidence>
<dbReference type="GeneTree" id="ENSGT00390000016950"/>
<dbReference type="FunFam" id="2.40.50.140:FF:000093">
    <property type="entry name" value="cold shock domain-containing protein E1 isoform X1"/>
    <property type="match status" value="1"/>
</dbReference>
<comment type="subunit">
    <text evidence="9">Component of a multi subunit autoregulatory ribonucleoprotein complex (ARC), at least composed of IGF2BP1, PABPC1 and CSDE1. Interacts with STRAP. Part of a complex associated with the FOS mCRD domain and consisting of PABPC1, PAIP1, HNRPD and SYNCRIP. The interaction with PABPC1 is direct and RNA-independent. Interacts with EIF4ENIF1/4E-T.</text>
</comment>
<keyword evidence="15" id="KW-1185">Reference proteome</keyword>
<keyword evidence="3" id="KW-0963">Cytoplasm</keyword>
<dbReference type="InterPro" id="IPR019844">
    <property type="entry name" value="CSD_CS"/>
</dbReference>
<name>A0A9L0J3M9_EQUAS</name>
<dbReference type="Gene3D" id="2.40.50.140">
    <property type="entry name" value="Nucleic acid-binding proteins"/>
    <property type="match status" value="5"/>
</dbReference>
<reference evidence="14" key="3">
    <citation type="submission" date="2025-09" db="UniProtKB">
        <authorList>
            <consortium name="Ensembl"/>
        </authorList>
    </citation>
    <scope>IDENTIFICATION</scope>
</reference>
<feature type="domain" description="CSD" evidence="12">
    <location>
        <begin position="404"/>
        <end position="471"/>
    </location>
</feature>
<dbReference type="PANTHER" id="PTHR12913:SF1">
    <property type="entry name" value="COLD SHOCK DOMAIN-CONTAINING PROTEIN E1"/>
    <property type="match status" value="1"/>
</dbReference>
<dbReference type="FunFam" id="2.40.50.140:FF:000094">
    <property type="entry name" value="cold shock domain-containing protein E1 isoform X1"/>
    <property type="match status" value="1"/>
</dbReference>
<evidence type="ECO:0000256" key="4">
    <source>
        <dbReference type="ARBA" id="ARBA00022553"/>
    </source>
</evidence>
<evidence type="ECO:0000256" key="1">
    <source>
        <dbReference type="ARBA" id="ARBA00004201"/>
    </source>
</evidence>
<dbReference type="Proteomes" id="UP000694387">
    <property type="component" value="Chromosome 16"/>
</dbReference>
<dbReference type="PROSITE" id="PS00352">
    <property type="entry name" value="CSD_1"/>
    <property type="match status" value="3"/>
</dbReference>
<feature type="domain" description="SUZ-C" evidence="13">
    <location>
        <begin position="710"/>
        <end position="751"/>
    </location>
</feature>
<dbReference type="InterPro" id="IPR024642">
    <property type="entry name" value="SUZ-C"/>
</dbReference>
<dbReference type="SMART" id="SM00357">
    <property type="entry name" value="CSP"/>
    <property type="match status" value="4"/>
</dbReference>
<sequence>MENVFTVSSDPHPPPSLSLPLSSTSSGTKKQKRTPMYQRSMSFDPNLLHNNGHNGYPNGTSAALRETGVIEKLLTSYGFIQCSERQARLFFHCSQYNGNLQDLKVGDDVEFEVSSDRRTGKPIAVKLVKIKPEILPEERINGQEVFYLTYTPEDVEGNVQLETGDKINFVIDNNKHTGAVSARNIMLLKKKPARCQGVVCAMKEAFGFIERGDVVKEIFFHYSEFKGDLETLQPGDDVEFTIKDRNGKEVATDVRLLPQGTVIFEDISIEHFEGTVTKVIPKVPSKNQNDPLPGRIKVDFVIPKELPFGDKDTKSKVTLLEGDHVRFNISTDRRDKLERATNIEVLSNTFQFTNEAREMDMLSAQRNHAIRIKKLPKGTVSFHSHSDHRFMGTVEKEATFSNPKTTSPNKGKEKEAEDGVIAYDDCGVKLTIAFQAKDVEGSTSPQIGDKVEFSISDKQRPGQQIATCVRLLGRNSNSKRLLGYVATLKDNFGFIETANHDKEIFFHYSEFSGDVDSLELGDMVEYSLSKGKGNKVSAEKVNKTHSVNGITEEADPTIYSGKVIRPLRSVDPTQTEYQGMIEIVEEGDMKGEVYPFGIVGMANKGDCLQKGESVKFQLCVLGQNAQTMAYNITPLRRATVECVKDQFGFINYEVGDSKKLFFHVKEVQDGIELQAGDEVEFSVILNQRTGKCSACNVWRVCEGPKAVAAPRPDRLVNRLKNITLDDASAPRLMVLRQPRGPDNSMGFGAERKIRQAGVID</sequence>
<feature type="domain" description="CSD" evidence="12">
    <location>
        <begin position="635"/>
        <end position="699"/>
    </location>
</feature>
<dbReference type="CDD" id="cd04458">
    <property type="entry name" value="CSP_CDS"/>
    <property type="match status" value="2"/>
</dbReference>
<dbReference type="InterPro" id="IPR002059">
    <property type="entry name" value="CSP_DNA-bd"/>
</dbReference>
<keyword evidence="6" id="KW-0694">RNA-binding</keyword>
<dbReference type="FunFam" id="2.40.50.140:FF:000055">
    <property type="entry name" value="Cold shock domain containing E1, RNA-binding"/>
    <property type="match status" value="1"/>
</dbReference>
<feature type="domain" description="CSD" evidence="12">
    <location>
        <begin position="480"/>
        <end position="543"/>
    </location>
</feature>
<evidence type="ECO:0000256" key="10">
    <source>
        <dbReference type="ARBA" id="ARBA00069501"/>
    </source>
</evidence>
<evidence type="ECO:0000313" key="15">
    <source>
        <dbReference type="Proteomes" id="UP000694387"/>
    </source>
</evidence>
<evidence type="ECO:0000256" key="6">
    <source>
        <dbReference type="ARBA" id="ARBA00022884"/>
    </source>
</evidence>
<dbReference type="PROSITE" id="PS51938">
    <property type="entry name" value="SUZ_C"/>
    <property type="match status" value="1"/>
</dbReference>
<feature type="domain" description="CSD" evidence="12">
    <location>
        <begin position="291"/>
        <end position="345"/>
    </location>
</feature>
<keyword evidence="5" id="KW-0677">Repeat</keyword>
<dbReference type="AlphaFoldDB" id="A0A9L0J3M9"/>
<protein>
    <recommendedName>
        <fullName evidence="10">Cold shock domain-containing protein E1</fullName>
    </recommendedName>
</protein>